<proteinExistence type="predicted"/>
<keyword evidence="5" id="KW-1185">Reference proteome</keyword>
<sequence>MSNQTIPTIVDDWSQMYRTNYMGFASFTVLIWDHIDTFVAEVEYIWKGKKGLLVYLFLINRYLTPLGFIVNLFAYLSPVWTPEKYVASIRVRRSMTVIGINIVALMMFIRIRALYHRQYYVLGVVAFLFLFQVCMNGWLLTRGEAVVHNPGSHIRACTMIFDPAIAIFAVTAVLTIMIIAAPPGLKNITAQLELLLTVAMMSRITLNLKKSVRKLNDTGVKAQLPSLFTQRSQLSVNPDIKIVAPGFNQQTATTQTLDVDNEFPMSRWSKRKARMHESAWEIEIGEVMANREEARTPEPLVPSTLGFADDNGKDKFPPA</sequence>
<feature type="compositionally biased region" description="Basic and acidic residues" evidence="1">
    <location>
        <begin position="310"/>
        <end position="319"/>
    </location>
</feature>
<keyword evidence="2" id="KW-1133">Transmembrane helix</keyword>
<feature type="transmembrane region" description="Helical" evidence="2">
    <location>
        <begin position="160"/>
        <end position="182"/>
    </location>
</feature>
<protein>
    <recommendedName>
        <fullName evidence="3">DUF6533 domain-containing protein</fullName>
    </recommendedName>
</protein>
<organism evidence="4 5">
    <name type="scientific">Agrocybe chaxingu</name>
    <dbReference type="NCBI Taxonomy" id="84603"/>
    <lineage>
        <taxon>Eukaryota</taxon>
        <taxon>Fungi</taxon>
        <taxon>Dikarya</taxon>
        <taxon>Basidiomycota</taxon>
        <taxon>Agaricomycotina</taxon>
        <taxon>Agaricomycetes</taxon>
        <taxon>Agaricomycetidae</taxon>
        <taxon>Agaricales</taxon>
        <taxon>Agaricineae</taxon>
        <taxon>Strophariaceae</taxon>
        <taxon>Agrocybe</taxon>
    </lineage>
</organism>
<evidence type="ECO:0000256" key="1">
    <source>
        <dbReference type="SAM" id="MobiDB-lite"/>
    </source>
</evidence>
<reference evidence="4" key="1">
    <citation type="submission" date="2022-07" db="EMBL/GenBank/DDBJ databases">
        <title>Genome Sequence of Agrocybe chaxingu.</title>
        <authorList>
            <person name="Buettner E."/>
        </authorList>
    </citation>
    <scope>NUCLEOTIDE SEQUENCE</scope>
    <source>
        <strain evidence="4">MP-N11</strain>
    </source>
</reference>
<feature type="transmembrane region" description="Helical" evidence="2">
    <location>
        <begin position="95"/>
        <end position="113"/>
    </location>
</feature>
<name>A0A9W8TE75_9AGAR</name>
<dbReference type="AlphaFoldDB" id="A0A9W8TE75"/>
<evidence type="ECO:0000256" key="2">
    <source>
        <dbReference type="SAM" id="Phobius"/>
    </source>
</evidence>
<evidence type="ECO:0000313" key="5">
    <source>
        <dbReference type="Proteomes" id="UP001148786"/>
    </source>
</evidence>
<comment type="caution">
    <text evidence="4">The sequence shown here is derived from an EMBL/GenBank/DDBJ whole genome shotgun (WGS) entry which is preliminary data.</text>
</comment>
<feature type="region of interest" description="Disordered" evidence="1">
    <location>
        <begin position="294"/>
        <end position="319"/>
    </location>
</feature>
<dbReference type="OrthoDB" id="3354157at2759"/>
<evidence type="ECO:0000259" key="3">
    <source>
        <dbReference type="Pfam" id="PF20151"/>
    </source>
</evidence>
<gene>
    <name evidence="4" type="ORF">NLJ89_g1548</name>
</gene>
<feature type="transmembrane region" description="Helical" evidence="2">
    <location>
        <begin position="119"/>
        <end position="139"/>
    </location>
</feature>
<evidence type="ECO:0000313" key="4">
    <source>
        <dbReference type="EMBL" id="KAJ3515784.1"/>
    </source>
</evidence>
<feature type="domain" description="DUF6533" evidence="3">
    <location>
        <begin position="21"/>
        <end position="66"/>
    </location>
</feature>
<feature type="transmembrane region" description="Helical" evidence="2">
    <location>
        <begin position="52"/>
        <end position="74"/>
    </location>
</feature>
<keyword evidence="2" id="KW-0472">Membrane</keyword>
<dbReference type="EMBL" id="JANKHO010000081">
    <property type="protein sequence ID" value="KAJ3515784.1"/>
    <property type="molecule type" value="Genomic_DNA"/>
</dbReference>
<dbReference type="InterPro" id="IPR045340">
    <property type="entry name" value="DUF6533"/>
</dbReference>
<accession>A0A9W8TE75</accession>
<keyword evidence="2" id="KW-0812">Transmembrane</keyword>
<dbReference type="Pfam" id="PF20151">
    <property type="entry name" value="DUF6533"/>
    <property type="match status" value="1"/>
</dbReference>
<dbReference type="Proteomes" id="UP001148786">
    <property type="component" value="Unassembled WGS sequence"/>
</dbReference>